<gene>
    <name evidence="12" type="ORF">NE686_15125</name>
</gene>
<dbReference type="PIRSF" id="PIRSF000243">
    <property type="entry name" value="Cyt_c552"/>
    <property type="match status" value="1"/>
</dbReference>
<dbReference type="PROSITE" id="PS51257">
    <property type="entry name" value="PROKAR_LIPOPROTEIN"/>
    <property type="match status" value="1"/>
</dbReference>
<evidence type="ECO:0000256" key="3">
    <source>
        <dbReference type="ARBA" id="ARBA00011887"/>
    </source>
</evidence>
<comment type="caution">
    <text evidence="12">The sequence shown here is derived from an EMBL/GenBank/DDBJ whole genome shotgun (WGS) entry which is preliminary data.</text>
</comment>
<dbReference type="RefSeq" id="WP_256312179.1">
    <property type="nucleotide sequence ID" value="NZ_JANGAC010000012.1"/>
</dbReference>
<evidence type="ECO:0000256" key="2">
    <source>
        <dbReference type="ARBA" id="ARBA00009288"/>
    </source>
</evidence>
<dbReference type="Proteomes" id="UP001524478">
    <property type="component" value="Unassembled WGS sequence"/>
</dbReference>
<keyword evidence="13" id="KW-1185">Reference proteome</keyword>
<evidence type="ECO:0000256" key="8">
    <source>
        <dbReference type="ARBA" id="ARBA00023002"/>
    </source>
</evidence>
<dbReference type="Pfam" id="PF02335">
    <property type="entry name" value="Cytochrom_C552"/>
    <property type="match status" value="1"/>
</dbReference>
<dbReference type="Gene3D" id="1.10.1130.10">
    <property type="entry name" value="Flavocytochrome C3, Chain A"/>
    <property type="match status" value="1"/>
</dbReference>
<evidence type="ECO:0000256" key="5">
    <source>
        <dbReference type="ARBA" id="ARBA00022723"/>
    </source>
</evidence>
<keyword evidence="9" id="KW-0408">Iron</keyword>
<dbReference type="PANTHER" id="PTHR30633:SF0">
    <property type="entry name" value="CYTOCHROME C-552"/>
    <property type="match status" value="1"/>
</dbReference>
<sequence length="398" mass="45384">MKKKKLLLIGLLVLLFSTGCQKKEGIIRAEEWQDKYPEIYASYMRNEEMEETTFGGSVPIDYLEKYPDLKVFYDGYGFSKEYLRARGHSYALEDVINTARPKAGASCLSCKTADFIEVLERDGVEVNKLNFEEFVAENPQMSTISCYDCHKNEPGVVNLTRSHLTDALDHIDEEINSKTLACAQCHVEYYMDAETKKVILPWEKGTDTDSMLAYYEENNVTDWVHPTTGADLLKAQHPEFETFNGSIHYNMGLSCADCHMPEIEEKGNDLLRTHQWTSPLKSKEGLNKSCISCHGGTTDDLIAKVEDVQRGVYDKQEKVSAELLDFIERLTAAIEDGVLSEDDLAQLRDIHRRAQFKWDFVFVENGEGFHNSVRAHEDLDGARSLIQEGIKILEKYDR</sequence>
<evidence type="ECO:0000256" key="9">
    <source>
        <dbReference type="ARBA" id="ARBA00023004"/>
    </source>
</evidence>
<organism evidence="12 13">
    <name type="scientific">Tissierella carlieri</name>
    <dbReference type="NCBI Taxonomy" id="689904"/>
    <lineage>
        <taxon>Bacteria</taxon>
        <taxon>Bacillati</taxon>
        <taxon>Bacillota</taxon>
        <taxon>Tissierellia</taxon>
        <taxon>Tissierellales</taxon>
        <taxon>Tissierellaceae</taxon>
        <taxon>Tissierella</taxon>
    </lineage>
</organism>
<reference evidence="12 13" key="1">
    <citation type="submission" date="2022-06" db="EMBL/GenBank/DDBJ databases">
        <title>Isolation of gut microbiota from human fecal samples.</title>
        <authorList>
            <person name="Pamer E.G."/>
            <person name="Barat B."/>
            <person name="Waligurski E."/>
            <person name="Medina S."/>
            <person name="Paddock L."/>
            <person name="Mostad J."/>
        </authorList>
    </citation>
    <scope>NUCLEOTIDE SEQUENCE [LARGE SCALE GENOMIC DNA]</scope>
    <source>
        <strain evidence="12 13">DFI.7.95</strain>
    </source>
</reference>
<dbReference type="InterPro" id="IPR003321">
    <property type="entry name" value="Cyt_c552"/>
</dbReference>
<keyword evidence="5" id="KW-0479">Metal-binding</keyword>
<dbReference type="EC" id="1.7.2.2" evidence="3"/>
<evidence type="ECO:0000256" key="6">
    <source>
        <dbReference type="ARBA" id="ARBA00022729"/>
    </source>
</evidence>
<feature type="chain" id="PRO_5045248648" description="nitrite reductase (cytochrome; ammonia-forming)" evidence="11">
    <location>
        <begin position="23"/>
        <end position="398"/>
    </location>
</feature>
<evidence type="ECO:0000256" key="1">
    <source>
        <dbReference type="ARBA" id="ARBA00004196"/>
    </source>
</evidence>
<name>A0ABT1SD92_9FIRM</name>
<evidence type="ECO:0000256" key="7">
    <source>
        <dbReference type="ARBA" id="ARBA00022837"/>
    </source>
</evidence>
<comment type="similarity">
    <text evidence="2">Belongs to the cytochrome c-552 family.</text>
</comment>
<keyword evidence="4" id="KW-0349">Heme</keyword>
<evidence type="ECO:0000313" key="12">
    <source>
        <dbReference type="EMBL" id="MCQ4924433.1"/>
    </source>
</evidence>
<keyword evidence="6 11" id="KW-0732">Signal</keyword>
<dbReference type="Gene3D" id="1.20.140.10">
    <property type="entry name" value="Butyryl-CoA Dehydrogenase, subunit A, domain 3"/>
    <property type="match status" value="1"/>
</dbReference>
<protein>
    <recommendedName>
        <fullName evidence="3">nitrite reductase (cytochrome; ammonia-forming)</fullName>
        <ecNumber evidence="3">1.7.2.2</ecNumber>
    </recommendedName>
</protein>
<dbReference type="InterPro" id="IPR036280">
    <property type="entry name" value="Multihaem_cyt_sf"/>
</dbReference>
<proteinExistence type="inferred from homology"/>
<dbReference type="CDD" id="cd00548">
    <property type="entry name" value="NrfA-like"/>
    <property type="match status" value="1"/>
</dbReference>
<dbReference type="PANTHER" id="PTHR30633">
    <property type="entry name" value="CYTOCHROME C-552 RESPIRATORY NITRITE REDUCTASE"/>
    <property type="match status" value="1"/>
</dbReference>
<comment type="subcellular location">
    <subcellularLocation>
        <location evidence="1">Cell envelope</location>
    </subcellularLocation>
</comment>
<keyword evidence="7" id="KW-0106">Calcium</keyword>
<evidence type="ECO:0000256" key="4">
    <source>
        <dbReference type="ARBA" id="ARBA00022617"/>
    </source>
</evidence>
<comment type="catalytic activity">
    <reaction evidence="10">
        <text>6 Fe(III)-[cytochrome c] + NH4(+) + 2 H2O = 6 Fe(II)-[cytochrome c] + nitrite + 8 H(+)</text>
        <dbReference type="Rhea" id="RHEA:13089"/>
        <dbReference type="Rhea" id="RHEA-COMP:10350"/>
        <dbReference type="Rhea" id="RHEA-COMP:14399"/>
        <dbReference type="ChEBI" id="CHEBI:15377"/>
        <dbReference type="ChEBI" id="CHEBI:15378"/>
        <dbReference type="ChEBI" id="CHEBI:16301"/>
        <dbReference type="ChEBI" id="CHEBI:28938"/>
        <dbReference type="ChEBI" id="CHEBI:29033"/>
        <dbReference type="ChEBI" id="CHEBI:29034"/>
        <dbReference type="EC" id="1.7.2.2"/>
    </reaction>
</comment>
<evidence type="ECO:0000256" key="11">
    <source>
        <dbReference type="SAM" id="SignalP"/>
    </source>
</evidence>
<feature type="signal peptide" evidence="11">
    <location>
        <begin position="1"/>
        <end position="22"/>
    </location>
</feature>
<evidence type="ECO:0000313" key="13">
    <source>
        <dbReference type="Proteomes" id="UP001524478"/>
    </source>
</evidence>
<accession>A0ABT1SD92</accession>
<keyword evidence="8" id="KW-0560">Oxidoreductase</keyword>
<dbReference type="SUPFAM" id="SSF48695">
    <property type="entry name" value="Multiheme cytochromes"/>
    <property type="match status" value="1"/>
</dbReference>
<dbReference type="EMBL" id="JANGAC010000012">
    <property type="protein sequence ID" value="MCQ4924433.1"/>
    <property type="molecule type" value="Genomic_DNA"/>
</dbReference>
<evidence type="ECO:0000256" key="10">
    <source>
        <dbReference type="ARBA" id="ARBA00049131"/>
    </source>
</evidence>